<organism evidence="2 3">
    <name type="scientific">Amycolatopsis acidicola</name>
    <dbReference type="NCBI Taxonomy" id="2596893"/>
    <lineage>
        <taxon>Bacteria</taxon>
        <taxon>Bacillati</taxon>
        <taxon>Actinomycetota</taxon>
        <taxon>Actinomycetes</taxon>
        <taxon>Pseudonocardiales</taxon>
        <taxon>Pseudonocardiaceae</taxon>
        <taxon>Amycolatopsis</taxon>
    </lineage>
</organism>
<sequence length="148" mass="16942">MASAGEDILDLFDYAWQRFRNRMAGLTDEEWRWQPIADDRVTLRWRLGHIADLLRMERNAPLLGLSEEPGQWPEPRSAEEAMAQTEEAYGRWRANLASLSEDDQAKLLGDAAGYYATSTRRAFALHIVDELIHHTAEAALLRDLYAGR</sequence>
<evidence type="ECO:0000313" key="3">
    <source>
        <dbReference type="Proteomes" id="UP000319769"/>
    </source>
</evidence>
<evidence type="ECO:0000259" key="1">
    <source>
        <dbReference type="Pfam" id="PF12867"/>
    </source>
</evidence>
<accession>A0A5N0V5Z9</accession>
<protein>
    <submittedName>
        <fullName evidence="2">DinB family protein</fullName>
    </submittedName>
</protein>
<evidence type="ECO:0000313" key="2">
    <source>
        <dbReference type="EMBL" id="KAA9159942.1"/>
    </source>
</evidence>
<comment type="caution">
    <text evidence="2">The sequence shown here is derived from an EMBL/GenBank/DDBJ whole genome shotgun (WGS) entry which is preliminary data.</text>
</comment>
<dbReference type="InterPro" id="IPR034660">
    <property type="entry name" value="DinB/YfiT-like"/>
</dbReference>
<dbReference type="InterPro" id="IPR024775">
    <property type="entry name" value="DinB-like"/>
</dbReference>
<dbReference type="RefSeq" id="WP_144755473.1">
    <property type="nucleotide sequence ID" value="NZ_VMNW02000026.1"/>
</dbReference>
<keyword evidence="3" id="KW-1185">Reference proteome</keyword>
<dbReference type="Gene3D" id="1.20.120.450">
    <property type="entry name" value="dinb family like domain"/>
    <property type="match status" value="1"/>
</dbReference>
<dbReference type="Proteomes" id="UP000319769">
    <property type="component" value="Unassembled WGS sequence"/>
</dbReference>
<dbReference type="AlphaFoldDB" id="A0A5N0V5Z9"/>
<dbReference type="Pfam" id="PF12867">
    <property type="entry name" value="DinB_2"/>
    <property type="match status" value="1"/>
</dbReference>
<reference evidence="2" key="1">
    <citation type="submission" date="2019-09" db="EMBL/GenBank/DDBJ databases">
        <authorList>
            <person name="Teo W.F.A."/>
            <person name="Duangmal K."/>
        </authorList>
    </citation>
    <scope>NUCLEOTIDE SEQUENCE [LARGE SCALE GENOMIC DNA]</scope>
    <source>
        <strain evidence="2">K81G1</strain>
    </source>
</reference>
<proteinExistence type="predicted"/>
<dbReference type="SUPFAM" id="SSF109854">
    <property type="entry name" value="DinB/YfiT-like putative metalloenzymes"/>
    <property type="match status" value="1"/>
</dbReference>
<name>A0A5N0V5Z9_9PSEU</name>
<dbReference type="EMBL" id="VMNW02000026">
    <property type="protein sequence ID" value="KAA9159942.1"/>
    <property type="molecule type" value="Genomic_DNA"/>
</dbReference>
<gene>
    <name evidence="2" type="ORF">FPZ12_018775</name>
</gene>
<dbReference type="OrthoDB" id="5022306at2"/>
<feature type="domain" description="DinB-like" evidence="1">
    <location>
        <begin position="12"/>
        <end position="137"/>
    </location>
</feature>